<comment type="catalytic activity">
    <reaction evidence="11">
        <text>[GlcNAc-(1-&gt;4)-Mur2Ac(oyl-L-Ala-gamma-D-Glu-L-Lys-D-Ala-D-Ala)](n)-di-trans,octa-cis-undecaprenyl diphosphate + beta-D-GlcNAc-(1-&gt;4)-Mur2Ac(oyl-L-Ala-gamma-D-Glu-L-Lys-D-Ala-D-Ala)-di-trans,octa-cis-undecaprenyl diphosphate = [GlcNAc-(1-&gt;4)-Mur2Ac(oyl-L-Ala-gamma-D-Glu-L-Lys-D-Ala-D-Ala)](n+1)-di-trans,octa-cis-undecaprenyl diphosphate + di-trans,octa-cis-undecaprenyl diphosphate + H(+)</text>
        <dbReference type="Rhea" id="RHEA:23708"/>
        <dbReference type="Rhea" id="RHEA-COMP:9602"/>
        <dbReference type="Rhea" id="RHEA-COMP:9603"/>
        <dbReference type="ChEBI" id="CHEBI:15378"/>
        <dbReference type="ChEBI" id="CHEBI:58405"/>
        <dbReference type="ChEBI" id="CHEBI:60033"/>
        <dbReference type="ChEBI" id="CHEBI:78435"/>
        <dbReference type="EC" id="2.4.99.28"/>
    </reaction>
</comment>
<keyword evidence="6 11" id="KW-0133">Cell shape</keyword>
<dbReference type="InterPro" id="IPR036950">
    <property type="entry name" value="PBP_transglycosylase"/>
</dbReference>
<keyword evidence="5 11" id="KW-0812">Transmembrane</keyword>
<keyword evidence="10 11" id="KW-0961">Cell wall biogenesis/degradation</keyword>
<evidence type="ECO:0000259" key="12">
    <source>
        <dbReference type="Pfam" id="PF00912"/>
    </source>
</evidence>
<dbReference type="Pfam" id="PF00912">
    <property type="entry name" value="Transgly"/>
    <property type="match status" value="1"/>
</dbReference>
<feature type="domain" description="Glycosyl transferase family 51" evidence="12">
    <location>
        <begin position="87"/>
        <end position="248"/>
    </location>
</feature>
<dbReference type="EMBL" id="JBBMQO010000005">
    <property type="protein sequence ID" value="MEM5502031.1"/>
    <property type="molecule type" value="Genomic_DNA"/>
</dbReference>
<evidence type="ECO:0000256" key="9">
    <source>
        <dbReference type="ARBA" id="ARBA00023136"/>
    </source>
</evidence>
<name>A0ABU9T7C4_9HYPH</name>
<evidence type="ECO:0000256" key="7">
    <source>
        <dbReference type="ARBA" id="ARBA00022984"/>
    </source>
</evidence>
<evidence type="ECO:0000256" key="5">
    <source>
        <dbReference type="ARBA" id="ARBA00022692"/>
    </source>
</evidence>
<organism evidence="13 14">
    <name type="scientific">Ahrensia kielensis</name>
    <dbReference type="NCBI Taxonomy" id="76980"/>
    <lineage>
        <taxon>Bacteria</taxon>
        <taxon>Pseudomonadati</taxon>
        <taxon>Pseudomonadota</taxon>
        <taxon>Alphaproteobacteria</taxon>
        <taxon>Hyphomicrobiales</taxon>
        <taxon>Ahrensiaceae</taxon>
        <taxon>Ahrensia</taxon>
    </lineage>
</organism>
<dbReference type="SUPFAM" id="SSF53955">
    <property type="entry name" value="Lysozyme-like"/>
    <property type="match status" value="1"/>
</dbReference>
<dbReference type="NCBIfam" id="TIGR02070">
    <property type="entry name" value="mono_pep_trsgly"/>
    <property type="match status" value="1"/>
</dbReference>
<evidence type="ECO:0000256" key="11">
    <source>
        <dbReference type="HAMAP-Rule" id="MF_00766"/>
    </source>
</evidence>
<dbReference type="InterPro" id="IPR001264">
    <property type="entry name" value="Glyco_trans_51"/>
</dbReference>
<dbReference type="RefSeq" id="WP_018689772.1">
    <property type="nucleotide sequence ID" value="NZ_JBBMQO010000005.1"/>
</dbReference>
<dbReference type="InterPro" id="IPR011812">
    <property type="entry name" value="Pep_trsgly"/>
</dbReference>
<gene>
    <name evidence="11 13" type="primary">mtgA</name>
    <name evidence="13" type="ORF">WNY59_10560</name>
</gene>
<dbReference type="Gene3D" id="1.10.3810.10">
    <property type="entry name" value="Biosynthetic peptidoglycan transglycosylase-like"/>
    <property type="match status" value="1"/>
</dbReference>
<evidence type="ECO:0000256" key="4">
    <source>
        <dbReference type="ARBA" id="ARBA00022679"/>
    </source>
</evidence>
<evidence type="ECO:0000256" key="2">
    <source>
        <dbReference type="ARBA" id="ARBA00022519"/>
    </source>
</evidence>
<evidence type="ECO:0000256" key="6">
    <source>
        <dbReference type="ARBA" id="ARBA00022960"/>
    </source>
</evidence>
<dbReference type="PANTHER" id="PTHR30400:SF0">
    <property type="entry name" value="BIOSYNTHETIC PEPTIDOGLYCAN TRANSGLYCOSYLASE"/>
    <property type="match status" value="1"/>
</dbReference>
<dbReference type="EC" id="2.4.99.28" evidence="11"/>
<dbReference type="InterPro" id="IPR023346">
    <property type="entry name" value="Lysozyme-like_dom_sf"/>
</dbReference>
<protein>
    <recommendedName>
        <fullName evidence="11">Biosynthetic peptidoglycan transglycosylase</fullName>
        <ecNumber evidence="11">2.4.99.28</ecNumber>
    </recommendedName>
    <alternativeName>
        <fullName evidence="11">Glycan polymerase</fullName>
    </alternativeName>
    <alternativeName>
        <fullName evidence="11">Peptidoglycan glycosyltransferase MtgA</fullName>
        <shortName evidence="11">PGT</shortName>
    </alternativeName>
</protein>
<evidence type="ECO:0000256" key="10">
    <source>
        <dbReference type="ARBA" id="ARBA00023316"/>
    </source>
</evidence>
<comment type="subcellular location">
    <subcellularLocation>
        <location evidence="11">Cell inner membrane</location>
        <topology evidence="11">Single-pass membrane protein</topology>
    </subcellularLocation>
</comment>
<reference evidence="13 14" key="1">
    <citation type="submission" date="2024-03" db="EMBL/GenBank/DDBJ databases">
        <title>Community enrichment and isolation of bacterial strains for fucoidan degradation.</title>
        <authorList>
            <person name="Sichert A."/>
        </authorList>
    </citation>
    <scope>NUCLEOTIDE SEQUENCE [LARGE SCALE GENOMIC DNA]</scope>
    <source>
        <strain evidence="13 14">AS62</strain>
    </source>
</reference>
<evidence type="ECO:0000313" key="13">
    <source>
        <dbReference type="EMBL" id="MEM5502031.1"/>
    </source>
</evidence>
<keyword evidence="4 11" id="KW-0808">Transferase</keyword>
<evidence type="ECO:0000256" key="1">
    <source>
        <dbReference type="ARBA" id="ARBA00022475"/>
    </source>
</evidence>
<evidence type="ECO:0000256" key="3">
    <source>
        <dbReference type="ARBA" id="ARBA00022676"/>
    </source>
</evidence>
<keyword evidence="9 11" id="KW-0472">Membrane</keyword>
<accession>A0ABU9T7C4</accession>
<comment type="function">
    <text evidence="11">Peptidoglycan polymerase that catalyzes glycan chain elongation from lipid-linked precursors.</text>
</comment>
<proteinExistence type="inferred from homology"/>
<evidence type="ECO:0000313" key="14">
    <source>
        <dbReference type="Proteomes" id="UP001477870"/>
    </source>
</evidence>
<comment type="pathway">
    <text evidence="11">Cell wall biogenesis; peptidoglycan biosynthesis.</text>
</comment>
<dbReference type="PANTHER" id="PTHR30400">
    <property type="entry name" value="MONOFUNCTIONAL BIOSYNTHETIC PEPTIDOGLYCAN TRANSGLYCOSYLASE"/>
    <property type="match status" value="1"/>
</dbReference>
<keyword evidence="7 11" id="KW-0573">Peptidoglycan synthesis</keyword>
<dbReference type="GO" id="GO:0016757">
    <property type="term" value="F:glycosyltransferase activity"/>
    <property type="evidence" value="ECO:0007669"/>
    <property type="project" value="UniProtKB-KW"/>
</dbReference>
<dbReference type="Proteomes" id="UP001477870">
    <property type="component" value="Unassembled WGS sequence"/>
</dbReference>
<sequence>MSVKYFQERRNILANAPKKKSGKKTVRAKKPMILRPTLRQRMASLFKWTILALITIIVLPFALTVLYRWEAIHPTSTLMVSRHIAFKPVDRRWIELDDMAPAAYQAVMMSEDGQFCAHSGIDWNALNLVISDAIDGEKTRGASTITMQTAKNLFLWGGRSYVRKALEIPLALWIELVLSKKRIMEIYLNIAEWDDNGVFGIEAGSQSHFGVSAANLTRKQAAYMAVTLPNPILREPSNPTKGLRRLASVNIKRAQNSGAYIKCLQ</sequence>
<comment type="caution">
    <text evidence="13">The sequence shown here is derived from an EMBL/GenBank/DDBJ whole genome shotgun (WGS) entry which is preliminary data.</text>
</comment>
<keyword evidence="8 11" id="KW-1133">Transmembrane helix</keyword>
<keyword evidence="3 11" id="KW-0328">Glycosyltransferase</keyword>
<keyword evidence="2 11" id="KW-0997">Cell inner membrane</keyword>
<keyword evidence="14" id="KW-1185">Reference proteome</keyword>
<dbReference type="HAMAP" id="MF_00766">
    <property type="entry name" value="PGT_MtgA"/>
    <property type="match status" value="1"/>
</dbReference>
<feature type="transmembrane region" description="Helical" evidence="11">
    <location>
        <begin position="45"/>
        <end position="69"/>
    </location>
</feature>
<comment type="similarity">
    <text evidence="11">Belongs to the glycosyltransferase 51 family.</text>
</comment>
<keyword evidence="1 11" id="KW-1003">Cell membrane</keyword>
<evidence type="ECO:0000256" key="8">
    <source>
        <dbReference type="ARBA" id="ARBA00022989"/>
    </source>
</evidence>